<dbReference type="PROSITE" id="PS50928">
    <property type="entry name" value="ABC_TM1"/>
    <property type="match status" value="1"/>
</dbReference>
<keyword evidence="5 6" id="KW-0472">Membrane</keyword>
<evidence type="ECO:0000256" key="4">
    <source>
        <dbReference type="ARBA" id="ARBA00022989"/>
    </source>
</evidence>
<feature type="transmembrane region" description="Helical" evidence="6">
    <location>
        <begin position="349"/>
        <end position="368"/>
    </location>
</feature>
<dbReference type="EMBL" id="CP003075">
    <property type="protein sequence ID" value="AEQ52290.1"/>
    <property type="molecule type" value="Genomic_DNA"/>
</dbReference>
<feature type="transmembrane region" description="Helical" evidence="6">
    <location>
        <begin position="211"/>
        <end position="234"/>
    </location>
</feature>
<accession>G4R7I9</accession>
<dbReference type="InterPro" id="IPR000515">
    <property type="entry name" value="MetI-like"/>
</dbReference>
<evidence type="ECO:0000256" key="5">
    <source>
        <dbReference type="ARBA" id="ARBA00023136"/>
    </source>
</evidence>
<evidence type="ECO:0000313" key="9">
    <source>
        <dbReference type="Proteomes" id="UP000008850"/>
    </source>
</evidence>
<keyword evidence="4 6" id="KW-1133">Transmembrane helix</keyword>
<comment type="similarity">
    <text evidence="6">Belongs to the binding-protein-dependent transport system permease family.</text>
</comment>
<feature type="domain" description="ABC transmembrane type-1" evidence="7">
    <location>
        <begin position="173"/>
        <end position="368"/>
    </location>
</feature>
<dbReference type="Proteomes" id="UP000008850">
    <property type="component" value="Chromosome"/>
</dbReference>
<feature type="transmembrane region" description="Helical" evidence="6">
    <location>
        <begin position="298"/>
        <end position="316"/>
    </location>
</feature>
<dbReference type="PANTHER" id="PTHR30177">
    <property type="entry name" value="GLYCINE BETAINE/L-PROLINE TRANSPORT SYSTEM PERMEASE PROTEIN PROW"/>
    <property type="match status" value="1"/>
</dbReference>
<sequence length="383" mass="39228">MRIDKLGVVVAALGIFALVFQSFLIFRANRIVPGETVPAWEALGPGGIALYAGLGVALLILLLKTPLAIRLGVSSLALIALAVAVGLGSSALIPEGDSYARVSPGSGVWIMVFAFALAATDALARLRLGPFARVGILIAVAAVLWGILASGLWDDLAVMREYQGRQAAFFAQLQIHLFLAFGSVAAAVLIGVPVGIVCYRIPRVRAGILGSLNVVQTIPSIALFGLLIAPMAWVGANVPGARELGIGGIGYAPAFLALFAYSLLPIVSNTVVGLDGVPRDANEAARGMGMTSGQRMTGVLLPLAFPVILTGIRIILVQNIGLAVIAGLIGGGGLGTFVFQGISQTAMPLVLLGAIPAVAMAFAAAIVLDAGVELSQGRQRAGQ</sequence>
<evidence type="ECO:0000259" key="7">
    <source>
        <dbReference type="PROSITE" id="PS50928"/>
    </source>
</evidence>
<feature type="transmembrane region" description="Helical" evidence="6">
    <location>
        <begin position="131"/>
        <end position="153"/>
    </location>
</feature>
<feature type="transmembrane region" description="Helical" evidence="6">
    <location>
        <begin position="254"/>
        <end position="277"/>
    </location>
</feature>
<dbReference type="AlphaFoldDB" id="G4R7I9"/>
<dbReference type="GO" id="GO:0005886">
    <property type="term" value="C:plasma membrane"/>
    <property type="evidence" value="ECO:0007669"/>
    <property type="project" value="UniProtKB-SubCell"/>
</dbReference>
<feature type="transmembrane region" description="Helical" evidence="6">
    <location>
        <begin position="7"/>
        <end position="26"/>
    </location>
</feature>
<evidence type="ECO:0000256" key="2">
    <source>
        <dbReference type="ARBA" id="ARBA00022448"/>
    </source>
</evidence>
<reference evidence="8 9" key="1">
    <citation type="journal article" date="2012" name="J. Bacteriol.">
        <title>Complete genome sequence of Pelagibacterium halotolerans B2T.</title>
        <authorList>
            <person name="Huo Y.Y."/>
            <person name="Cheng H."/>
            <person name="Han X.F."/>
            <person name="Jiang X.W."/>
            <person name="Sun C."/>
            <person name="Zhang X.Q."/>
            <person name="Zhu X.F."/>
            <person name="Liu Y.F."/>
            <person name="Li P.F."/>
            <person name="Ni P.X."/>
            <person name="Wu M."/>
        </authorList>
    </citation>
    <scope>NUCLEOTIDE SEQUENCE [LARGE SCALE GENOMIC DNA]</scope>
    <source>
        <strain evidence="9">DSM 22347 / JCM 15775 / CGMCC 1.7692 / B2</strain>
    </source>
</reference>
<feature type="transmembrane region" description="Helical" evidence="6">
    <location>
        <begin position="322"/>
        <end position="342"/>
    </location>
</feature>
<proteinExistence type="inferred from homology"/>
<keyword evidence="3 6" id="KW-0812">Transmembrane</keyword>
<dbReference type="RefSeq" id="WP_014131439.1">
    <property type="nucleotide sequence ID" value="NC_016078.1"/>
</dbReference>
<name>G4R7I9_PELHB</name>
<evidence type="ECO:0000313" key="8">
    <source>
        <dbReference type="EMBL" id="AEQ52290.1"/>
    </source>
</evidence>
<dbReference type="PATRIC" id="fig|1082931.4.peg.2249"/>
<dbReference type="STRING" id="1082931.KKY_2281"/>
<dbReference type="HOGENOM" id="CLU_046113_3_0_5"/>
<feature type="transmembrane region" description="Helical" evidence="6">
    <location>
        <begin position="46"/>
        <end position="63"/>
    </location>
</feature>
<feature type="transmembrane region" description="Helical" evidence="6">
    <location>
        <begin position="173"/>
        <end position="199"/>
    </location>
</feature>
<feature type="transmembrane region" description="Helical" evidence="6">
    <location>
        <begin position="106"/>
        <end position="124"/>
    </location>
</feature>
<dbReference type="KEGG" id="phl:KKY_2281"/>
<dbReference type="Pfam" id="PF00528">
    <property type="entry name" value="BPD_transp_1"/>
    <property type="match status" value="1"/>
</dbReference>
<dbReference type="eggNOG" id="COG1174">
    <property type="taxonomic scope" value="Bacteria"/>
</dbReference>
<comment type="subcellular location">
    <subcellularLocation>
        <location evidence="1 6">Cell membrane</location>
        <topology evidence="1 6">Multi-pass membrane protein</topology>
    </subcellularLocation>
</comment>
<protein>
    <submittedName>
        <fullName evidence="8">L-proline glycine betaine ABC transport system permease protein ProW</fullName>
    </submittedName>
</protein>
<evidence type="ECO:0000256" key="6">
    <source>
        <dbReference type="RuleBase" id="RU363032"/>
    </source>
</evidence>
<dbReference type="PANTHER" id="PTHR30177:SF30">
    <property type="entry name" value="GLYCINE BETAINE UPTAKE SYSTEM PERMEASE PROTEIN YEHY"/>
    <property type="match status" value="1"/>
</dbReference>
<dbReference type="GO" id="GO:0055085">
    <property type="term" value="P:transmembrane transport"/>
    <property type="evidence" value="ECO:0007669"/>
    <property type="project" value="InterPro"/>
</dbReference>
<dbReference type="Gene3D" id="1.10.3720.10">
    <property type="entry name" value="MetI-like"/>
    <property type="match status" value="1"/>
</dbReference>
<evidence type="ECO:0000256" key="3">
    <source>
        <dbReference type="ARBA" id="ARBA00022692"/>
    </source>
</evidence>
<keyword evidence="9" id="KW-1185">Reference proteome</keyword>
<dbReference type="InterPro" id="IPR051204">
    <property type="entry name" value="ABC_transp_perm/SBD"/>
</dbReference>
<organism evidence="8 9">
    <name type="scientific">Pelagibacterium halotolerans (strain DSM 22347 / JCM 15775 / CGMCC 1.7692 / B2)</name>
    <dbReference type="NCBI Taxonomy" id="1082931"/>
    <lineage>
        <taxon>Bacteria</taxon>
        <taxon>Pseudomonadati</taxon>
        <taxon>Pseudomonadota</taxon>
        <taxon>Alphaproteobacteria</taxon>
        <taxon>Hyphomicrobiales</taxon>
        <taxon>Devosiaceae</taxon>
        <taxon>Pelagibacterium</taxon>
    </lineage>
</organism>
<dbReference type="InterPro" id="IPR035906">
    <property type="entry name" value="MetI-like_sf"/>
</dbReference>
<dbReference type="CDD" id="cd06261">
    <property type="entry name" value="TM_PBP2"/>
    <property type="match status" value="1"/>
</dbReference>
<keyword evidence="2 6" id="KW-0813">Transport</keyword>
<feature type="transmembrane region" description="Helical" evidence="6">
    <location>
        <begin position="75"/>
        <end position="94"/>
    </location>
</feature>
<evidence type="ECO:0000256" key="1">
    <source>
        <dbReference type="ARBA" id="ARBA00004651"/>
    </source>
</evidence>
<dbReference type="GO" id="GO:0031460">
    <property type="term" value="P:glycine betaine transport"/>
    <property type="evidence" value="ECO:0007669"/>
    <property type="project" value="TreeGrafter"/>
</dbReference>
<gene>
    <name evidence="8" type="ordered locus">KKY_2281</name>
</gene>
<dbReference type="SUPFAM" id="SSF161098">
    <property type="entry name" value="MetI-like"/>
    <property type="match status" value="1"/>
</dbReference>